<dbReference type="EMBL" id="CVQH01020973">
    <property type="protein sequence ID" value="CRK29034.1"/>
    <property type="molecule type" value="Genomic_DNA"/>
</dbReference>
<evidence type="ECO:0000256" key="3">
    <source>
        <dbReference type="ARBA" id="ARBA00010457"/>
    </source>
</evidence>
<sequence>MVAPANEPPALLGADPTIHDADWVLWQQVLESAKAVCLGSATSQYGPPTQQDQEAPASDRDAQVLVLDEVNRLVAPENVSRRRRAPGFEWRSKVECEGSKALVFFGVLREHILLFGDLSQPSLGANTESPDLFNDTAMDHGNEPSKNQKREGNTLNNRLARLQAQIHHLDASFAPECDPYNEYFTDAIDYLTTTLVDVLPEPADDYRMKPILIALVARLAARLKQMNRHLRLPPPELQKKPSIAQFCRDLIPLACWDWLGYEIISLQRHVVHLFREAALNLPNSLQISSPTDLRKTLEMYDCSITKEVMVFFKGYDGEIGTGSHASLDRLTRHIAAMVYRKCSEASAQPRPPTRVGSRSPVTIEYSMNIEPYSRLKGSIRRELLSLESMVAVLIPYSMVSGAFTVRLDQLVTMCSISSKGVDNNFVAYYTHHIRLPSLYKICVNISKPRTKQDCNYISRVNHNSMIVRNGLLKYVDVNQLMQLEWDRRARIRERLVASQTIEDDSSAEDDMSNWSNEKRSKIFEKAQDEYNTWVVDENSVVVPYKQYAWTFLGIAATLVIGGLAFGFSIGERIEGVDPFNISVFCWGLAAFMLVLVKAVRVEYWFWHRFLRGEVACRSITEVVSVTGMNPQVLLVILLRLDDHDPQSGYSINVPIKATTAFEGGLIPVVVQGEQDIGLVLLRGNSWATFNSVKNQQTFENGLHCRDIQHPGSWAPDKLVVLVCWRAGTIIDVLDRILEHWPSDDFRVICSDGLYALYAHATRSGSGTCAQRRARLTPQTLRCIIIIRYAEKLTRLVSVVHLFSRRPVPHETHPWQSFQDAASPRTAANGISSAIRYAYSVLSIIVAAVIGRVAAQEEPVTGELGDAPIVEGNPPGVVYEAVLPEDPFFAGVDIEGNVKGSITAISAPDGVGVEFKVTFSNLPKEGGPFAYHIHDSPATDGNCTSTRAHLDPYKRGQAIPCNPEAPETCEVGDLSGKHGFVESSDDPFEATYVDPYSSLIEGQGSFFGNRSFVLHFSSNLTRITCANFELKAGGSLPQPPKPGHGDNCTSSRVPGVPAPTGVVPEPTESESLVPVPTAAAIMSTVPIGLLSLGVMAAVFGL</sequence>
<keyword evidence="6" id="KW-0049">Antioxidant</keyword>
<feature type="region of interest" description="Disordered" evidence="8">
    <location>
        <begin position="1035"/>
        <end position="1068"/>
    </location>
</feature>
<evidence type="ECO:0000313" key="12">
    <source>
        <dbReference type="Proteomes" id="UP000044602"/>
    </source>
</evidence>
<dbReference type="GO" id="GO:0005576">
    <property type="term" value="C:extracellular region"/>
    <property type="evidence" value="ECO:0007669"/>
    <property type="project" value="UniProtKB-SubCell"/>
</dbReference>
<keyword evidence="12" id="KW-1185">Reference proteome</keyword>
<evidence type="ECO:0000256" key="7">
    <source>
        <dbReference type="ARBA" id="ARBA00049204"/>
    </source>
</evidence>
<dbReference type="InterPro" id="IPR001424">
    <property type="entry name" value="SOD_Cu_Zn_dom"/>
</dbReference>
<evidence type="ECO:0000256" key="9">
    <source>
        <dbReference type="SAM" id="Phobius"/>
    </source>
</evidence>
<accession>A0A0G4M449</accession>
<dbReference type="Pfam" id="PF00080">
    <property type="entry name" value="Sod_Cu"/>
    <property type="match status" value="1"/>
</dbReference>
<evidence type="ECO:0000256" key="6">
    <source>
        <dbReference type="ARBA" id="ARBA00022862"/>
    </source>
</evidence>
<dbReference type="AlphaFoldDB" id="A0A0G4M449"/>
<keyword evidence="9" id="KW-1133">Transmembrane helix</keyword>
<dbReference type="Gene3D" id="2.60.40.200">
    <property type="entry name" value="Superoxide dismutase, copper/zinc binding domain"/>
    <property type="match status" value="1"/>
</dbReference>
<feature type="domain" description="Superoxide dismutase copper/zinc binding" evidence="10">
    <location>
        <begin position="897"/>
        <end position="1016"/>
    </location>
</feature>
<evidence type="ECO:0000256" key="1">
    <source>
        <dbReference type="ARBA" id="ARBA00004196"/>
    </source>
</evidence>
<dbReference type="Proteomes" id="UP000044602">
    <property type="component" value="Unassembled WGS sequence"/>
</dbReference>
<keyword evidence="9" id="KW-0812">Transmembrane</keyword>
<evidence type="ECO:0000256" key="2">
    <source>
        <dbReference type="ARBA" id="ARBA00004613"/>
    </source>
</evidence>
<dbReference type="InterPro" id="IPR036423">
    <property type="entry name" value="SOD-like_Cu/Zn_dom_sf"/>
</dbReference>
<evidence type="ECO:0000313" key="11">
    <source>
        <dbReference type="EMBL" id="CRK29034.1"/>
    </source>
</evidence>
<protein>
    <recommendedName>
        <fullName evidence="4">superoxide dismutase</fullName>
        <ecNumber evidence="4">1.15.1.1</ecNumber>
    </recommendedName>
</protein>
<feature type="region of interest" description="Disordered" evidence="8">
    <location>
        <begin position="126"/>
        <end position="151"/>
    </location>
</feature>
<evidence type="ECO:0000256" key="5">
    <source>
        <dbReference type="ARBA" id="ARBA00022525"/>
    </source>
</evidence>
<dbReference type="FunFam" id="2.60.40.200:FF:000007">
    <property type="entry name" value="Cell surface Cu-only superoxide dismutase 5"/>
    <property type="match status" value="1"/>
</dbReference>
<gene>
    <name evidence="11" type="ORF">BN1708_004857</name>
</gene>
<comment type="catalytic activity">
    <reaction evidence="7">
        <text>2 superoxide + 2 H(+) = H2O2 + O2</text>
        <dbReference type="Rhea" id="RHEA:20696"/>
        <dbReference type="ChEBI" id="CHEBI:15378"/>
        <dbReference type="ChEBI" id="CHEBI:15379"/>
        <dbReference type="ChEBI" id="CHEBI:16240"/>
        <dbReference type="ChEBI" id="CHEBI:18421"/>
        <dbReference type="EC" id="1.15.1.1"/>
    </reaction>
</comment>
<dbReference type="EC" id="1.15.1.1" evidence="4"/>
<dbReference type="GO" id="GO:0046872">
    <property type="term" value="F:metal ion binding"/>
    <property type="evidence" value="ECO:0007669"/>
    <property type="project" value="InterPro"/>
</dbReference>
<dbReference type="SUPFAM" id="SSF49329">
    <property type="entry name" value="Cu,Zn superoxide dismutase-like"/>
    <property type="match status" value="1"/>
</dbReference>
<proteinExistence type="inferred from homology"/>
<feature type="transmembrane region" description="Helical" evidence="9">
    <location>
        <begin position="1077"/>
        <end position="1098"/>
    </location>
</feature>
<feature type="compositionally biased region" description="Low complexity" evidence="8">
    <location>
        <begin position="1052"/>
        <end position="1065"/>
    </location>
</feature>
<organism evidence="11 12">
    <name type="scientific">Verticillium longisporum</name>
    <name type="common">Verticillium dahliae var. longisporum</name>
    <dbReference type="NCBI Taxonomy" id="100787"/>
    <lineage>
        <taxon>Eukaryota</taxon>
        <taxon>Fungi</taxon>
        <taxon>Dikarya</taxon>
        <taxon>Ascomycota</taxon>
        <taxon>Pezizomycotina</taxon>
        <taxon>Sordariomycetes</taxon>
        <taxon>Hypocreomycetidae</taxon>
        <taxon>Glomerellales</taxon>
        <taxon>Plectosphaerellaceae</taxon>
        <taxon>Verticillium</taxon>
    </lineage>
</organism>
<feature type="transmembrane region" description="Helical" evidence="9">
    <location>
        <begin position="579"/>
        <end position="599"/>
    </location>
</feature>
<feature type="transmembrane region" description="Helical" evidence="9">
    <location>
        <begin position="547"/>
        <end position="567"/>
    </location>
</feature>
<name>A0A0G4M449_VERLO</name>
<dbReference type="STRING" id="100787.A0A0G4M449"/>
<evidence type="ECO:0000256" key="8">
    <source>
        <dbReference type="SAM" id="MobiDB-lite"/>
    </source>
</evidence>
<keyword evidence="5" id="KW-0964">Secreted</keyword>
<feature type="compositionally biased region" description="Basic and acidic residues" evidence="8">
    <location>
        <begin position="137"/>
        <end position="151"/>
    </location>
</feature>
<keyword evidence="9" id="KW-0472">Membrane</keyword>
<evidence type="ECO:0000259" key="10">
    <source>
        <dbReference type="Pfam" id="PF00080"/>
    </source>
</evidence>
<comment type="similarity">
    <text evidence="3">Belongs to the Cu-Zn superoxide dismutase family.</text>
</comment>
<comment type="subcellular location">
    <subcellularLocation>
        <location evidence="1">Cell envelope</location>
    </subcellularLocation>
    <subcellularLocation>
        <location evidence="2">Secreted</location>
    </subcellularLocation>
</comment>
<reference evidence="11 12" key="1">
    <citation type="submission" date="2015-05" db="EMBL/GenBank/DDBJ databases">
        <authorList>
            <person name="Wang D.B."/>
            <person name="Wang M."/>
        </authorList>
    </citation>
    <scope>NUCLEOTIDE SEQUENCE [LARGE SCALE GENOMIC DNA]</scope>
    <source>
        <strain evidence="11">VL1</strain>
    </source>
</reference>
<dbReference type="GO" id="GO:0004784">
    <property type="term" value="F:superoxide dismutase activity"/>
    <property type="evidence" value="ECO:0007669"/>
    <property type="project" value="UniProtKB-EC"/>
</dbReference>
<evidence type="ECO:0000256" key="4">
    <source>
        <dbReference type="ARBA" id="ARBA00012682"/>
    </source>
</evidence>